<dbReference type="Pfam" id="PF10112">
    <property type="entry name" value="Halogen_Hydrol"/>
    <property type="match status" value="1"/>
</dbReference>
<feature type="transmembrane region" description="Helical" evidence="1">
    <location>
        <begin position="7"/>
        <end position="24"/>
    </location>
</feature>
<accession>A0A2N0Z9V3</accession>
<protein>
    <submittedName>
        <fullName evidence="2">Protein xpaC</fullName>
    </submittedName>
</protein>
<evidence type="ECO:0000313" key="3">
    <source>
        <dbReference type="Proteomes" id="UP000233343"/>
    </source>
</evidence>
<organism evidence="2 3">
    <name type="scientific">Cytobacillus horneckiae</name>
    <dbReference type="NCBI Taxonomy" id="549687"/>
    <lineage>
        <taxon>Bacteria</taxon>
        <taxon>Bacillati</taxon>
        <taxon>Bacillota</taxon>
        <taxon>Bacilli</taxon>
        <taxon>Bacillales</taxon>
        <taxon>Bacillaceae</taxon>
        <taxon>Cytobacillus</taxon>
    </lineage>
</organism>
<gene>
    <name evidence="2" type="ORF">CWS20_24960</name>
</gene>
<dbReference type="InterPro" id="IPR018770">
    <property type="entry name" value="ChloroindolylP_hydrolase"/>
</dbReference>
<evidence type="ECO:0000256" key="1">
    <source>
        <dbReference type="SAM" id="Phobius"/>
    </source>
</evidence>
<evidence type="ECO:0000313" key="2">
    <source>
        <dbReference type="EMBL" id="PKG26296.1"/>
    </source>
</evidence>
<keyword evidence="1" id="KW-1133">Transmembrane helix</keyword>
<sequence>MFFIRTLIAVPLSVTVWLLNYFAFDMNFWMSGLNGTLAGVLAYWITGAVMRHRFIKSHGLKRKEYLYIKKNLDEAKGKLNRLQRSLMSIRHLPSTRQRRDFIKVAKRIYKLTKKEPRRFYQAEQFYYSHLDSAVELAEKYVFLSSQPRKTKELEISLNETRKTLHELTVNVEKDLHDVLANDIDQLHFEMDVAKHSIKKIKDSRINDESRRLK</sequence>
<keyword evidence="1" id="KW-0472">Membrane</keyword>
<name>A0A2N0Z9V3_9BACI</name>
<dbReference type="AlphaFoldDB" id="A0A2N0Z9V3"/>
<proteinExistence type="predicted"/>
<reference evidence="2 3" key="1">
    <citation type="journal article" date="2010" name="Int. J. Syst. Evol. Microbiol.">
        <title>Bacillus horneckiae sp. nov., isolated from a spacecraft-assembly clean room.</title>
        <authorList>
            <person name="Vaishampayan P."/>
            <person name="Probst A."/>
            <person name="Krishnamurthi S."/>
            <person name="Ghosh S."/>
            <person name="Osman S."/>
            <person name="McDowall A."/>
            <person name="Ruckmani A."/>
            <person name="Mayilraj S."/>
            <person name="Venkateswaran K."/>
        </authorList>
    </citation>
    <scope>NUCLEOTIDE SEQUENCE [LARGE SCALE GENOMIC DNA]</scope>
    <source>
        <strain evidence="3">1PO1SC</strain>
    </source>
</reference>
<keyword evidence="3" id="KW-1185">Reference proteome</keyword>
<dbReference type="Proteomes" id="UP000233343">
    <property type="component" value="Unassembled WGS sequence"/>
</dbReference>
<comment type="caution">
    <text evidence="2">The sequence shown here is derived from an EMBL/GenBank/DDBJ whole genome shotgun (WGS) entry which is preliminary data.</text>
</comment>
<feature type="transmembrane region" description="Helical" evidence="1">
    <location>
        <begin position="36"/>
        <end position="54"/>
    </location>
</feature>
<keyword evidence="1" id="KW-0812">Transmembrane</keyword>
<dbReference type="EMBL" id="PISD01000074">
    <property type="protein sequence ID" value="PKG26296.1"/>
    <property type="molecule type" value="Genomic_DNA"/>
</dbReference>